<proteinExistence type="inferred from homology"/>
<evidence type="ECO:0000256" key="4">
    <source>
        <dbReference type="ARBA" id="ARBA00022989"/>
    </source>
</evidence>
<keyword evidence="4 7" id="KW-1133">Transmembrane helix</keyword>
<dbReference type="Pfam" id="PF12704">
    <property type="entry name" value="MacB_PCD"/>
    <property type="match status" value="1"/>
</dbReference>
<dbReference type="Pfam" id="PF02687">
    <property type="entry name" value="FtsX"/>
    <property type="match status" value="1"/>
</dbReference>
<dbReference type="OrthoDB" id="8769057at2"/>
<evidence type="ECO:0000313" key="11">
    <source>
        <dbReference type="Proteomes" id="UP000185924"/>
    </source>
</evidence>
<dbReference type="Proteomes" id="UP000185924">
    <property type="component" value="Unassembled WGS sequence"/>
</dbReference>
<dbReference type="PANTHER" id="PTHR30572">
    <property type="entry name" value="MEMBRANE COMPONENT OF TRANSPORTER-RELATED"/>
    <property type="match status" value="1"/>
</dbReference>
<feature type="domain" description="ABC3 transporter permease C-terminal" evidence="8">
    <location>
        <begin position="277"/>
        <end position="386"/>
    </location>
</feature>
<keyword evidence="3 7" id="KW-0812">Transmembrane</keyword>
<evidence type="ECO:0000259" key="8">
    <source>
        <dbReference type="Pfam" id="PF02687"/>
    </source>
</evidence>
<evidence type="ECO:0000256" key="2">
    <source>
        <dbReference type="ARBA" id="ARBA00022475"/>
    </source>
</evidence>
<dbReference type="InterPro" id="IPR003838">
    <property type="entry name" value="ABC3_permease_C"/>
</dbReference>
<name>A0A1N6ZFP1_9BACT</name>
<evidence type="ECO:0000256" key="6">
    <source>
        <dbReference type="ARBA" id="ARBA00038076"/>
    </source>
</evidence>
<organism evidence="10 11">
    <name type="scientific">Pontibacter lucknowensis</name>
    <dbReference type="NCBI Taxonomy" id="1077936"/>
    <lineage>
        <taxon>Bacteria</taxon>
        <taxon>Pseudomonadati</taxon>
        <taxon>Bacteroidota</taxon>
        <taxon>Cytophagia</taxon>
        <taxon>Cytophagales</taxon>
        <taxon>Hymenobacteraceae</taxon>
        <taxon>Pontibacter</taxon>
    </lineage>
</organism>
<dbReference type="InterPro" id="IPR025857">
    <property type="entry name" value="MacB_PCD"/>
</dbReference>
<accession>A0A1N6ZFP1</accession>
<evidence type="ECO:0000256" key="1">
    <source>
        <dbReference type="ARBA" id="ARBA00004651"/>
    </source>
</evidence>
<feature type="transmembrane region" description="Helical" evidence="7">
    <location>
        <begin position="316"/>
        <end position="340"/>
    </location>
</feature>
<reference evidence="11" key="1">
    <citation type="submission" date="2017-01" db="EMBL/GenBank/DDBJ databases">
        <authorList>
            <person name="Varghese N."/>
            <person name="Submissions S."/>
        </authorList>
    </citation>
    <scope>NUCLEOTIDE SEQUENCE [LARGE SCALE GENOMIC DNA]</scope>
    <source>
        <strain evidence="11">DM9</strain>
    </source>
</reference>
<dbReference type="GO" id="GO:0005886">
    <property type="term" value="C:plasma membrane"/>
    <property type="evidence" value="ECO:0007669"/>
    <property type="project" value="UniProtKB-SubCell"/>
</dbReference>
<evidence type="ECO:0000259" key="9">
    <source>
        <dbReference type="Pfam" id="PF12704"/>
    </source>
</evidence>
<dbReference type="EMBL" id="FTNM01000004">
    <property type="protein sequence ID" value="SIR25581.1"/>
    <property type="molecule type" value="Genomic_DNA"/>
</dbReference>
<evidence type="ECO:0000256" key="5">
    <source>
        <dbReference type="ARBA" id="ARBA00023136"/>
    </source>
</evidence>
<dbReference type="AlphaFoldDB" id="A0A1N6ZFP1"/>
<feature type="transmembrane region" description="Helical" evidence="7">
    <location>
        <begin position="352"/>
        <end position="376"/>
    </location>
</feature>
<evidence type="ECO:0000256" key="7">
    <source>
        <dbReference type="SAM" id="Phobius"/>
    </source>
</evidence>
<keyword evidence="11" id="KW-1185">Reference proteome</keyword>
<evidence type="ECO:0000256" key="3">
    <source>
        <dbReference type="ARBA" id="ARBA00022692"/>
    </source>
</evidence>
<gene>
    <name evidence="10" type="ORF">SAMN05421545_2957</name>
</gene>
<protein>
    <submittedName>
        <fullName evidence="10">Putative ABC transport system permease protein</fullName>
    </submittedName>
</protein>
<comment type="similarity">
    <text evidence="6">Belongs to the ABC-4 integral membrane protein family.</text>
</comment>
<dbReference type="STRING" id="1077936.SAMN05421545_2957"/>
<evidence type="ECO:0000313" key="10">
    <source>
        <dbReference type="EMBL" id="SIR25581.1"/>
    </source>
</evidence>
<comment type="subcellular location">
    <subcellularLocation>
        <location evidence="1">Cell membrane</location>
        <topology evidence="1">Multi-pass membrane protein</topology>
    </subcellularLocation>
</comment>
<dbReference type="RefSeq" id="WP_007657648.1">
    <property type="nucleotide sequence ID" value="NZ_FTNM01000004.1"/>
</dbReference>
<feature type="transmembrane region" description="Helical" evidence="7">
    <location>
        <begin position="17"/>
        <end position="39"/>
    </location>
</feature>
<keyword evidence="5 7" id="KW-0472">Membrane</keyword>
<feature type="domain" description="MacB-like periplasmic core" evidence="9">
    <location>
        <begin position="33"/>
        <end position="231"/>
    </location>
</feature>
<dbReference type="PANTHER" id="PTHR30572:SF4">
    <property type="entry name" value="ABC TRANSPORTER PERMEASE YTRF"/>
    <property type="match status" value="1"/>
</dbReference>
<sequence>MIRHLFKLIWNRKKSNFLLMTEIFFCFLVLFGVMSLVVYNVRNYTKPLGFEHDNVWLLTMRPSADSAALNHQKLEQVVQQVRAYPEVSHAALTNSNAPFAFSQMTDNLSYGNKRSSQADHYEVDDDYEDVLQVQLSQGRWFGPEDNAAHHKPIVINREMQRQLFGEEEPLGKLIPQNDSVNYQVVGIVDHFRGYSEYSAERPAFFTRISLQQSDKSFWGELLIRVKPGTGVAFEEKMVQEISGIGKDWTLEVATLEKMRQNKSKLTMVPMIALGLVCGFLILNVALGLFGVLWYNISRRNGEIGLRRALGASANQVYRQFIGEVLVLATFGLLLGVAFAVQFPLLQVFEVESVVYFLALGISVVVIYILVVGCALYPSRQAATIHPAIALHEE</sequence>
<feature type="transmembrane region" description="Helical" evidence="7">
    <location>
        <begin position="267"/>
        <end position="295"/>
    </location>
</feature>
<keyword evidence="2" id="KW-1003">Cell membrane</keyword>
<dbReference type="InterPro" id="IPR050250">
    <property type="entry name" value="Macrolide_Exporter_MacB"/>
</dbReference>
<dbReference type="GO" id="GO:0022857">
    <property type="term" value="F:transmembrane transporter activity"/>
    <property type="evidence" value="ECO:0007669"/>
    <property type="project" value="TreeGrafter"/>
</dbReference>